<dbReference type="EMBL" id="JBHMAF010000194">
    <property type="protein sequence ID" value="MFB9761611.1"/>
    <property type="molecule type" value="Genomic_DNA"/>
</dbReference>
<keyword evidence="1" id="KW-0812">Transmembrane</keyword>
<name>A0ABV5WLW0_9BACI</name>
<organism evidence="3 4">
    <name type="scientific">Ectobacillus funiculus</name>
    <dbReference type="NCBI Taxonomy" id="137993"/>
    <lineage>
        <taxon>Bacteria</taxon>
        <taxon>Bacillati</taxon>
        <taxon>Bacillota</taxon>
        <taxon>Bacilli</taxon>
        <taxon>Bacillales</taxon>
        <taxon>Bacillaceae</taxon>
        <taxon>Ectobacillus</taxon>
    </lineage>
</organism>
<dbReference type="CDD" id="cd02549">
    <property type="entry name" value="Peptidase_C39A"/>
    <property type="match status" value="1"/>
</dbReference>
<proteinExistence type="predicted"/>
<sequence>MNRRTRWPIYVLAVAILFIVYVRTVYDLNFSGNTVAIIENTDEKESEQKEEEQQAENNAGATTIEAAATPQPVEMQSAALQQEILLLQNVPFIQQMPELARGCEVTSLAMMLQYAGVQIDKMALAAAITKVPFLSNGMRGNPNDGFVGNIYTFSENGYGVYHGPIASLAEQYLPGRIKDLSGLSIESVYEALQAGTPVLVITNSTFSTLDESELHTWQTASGPVQITYREHSVLVTGYDQDYVYMNDPLAEQAGTKVSKAEFEAAWVQMGSQAVTYAPAVN</sequence>
<keyword evidence="4" id="KW-1185">Reference proteome</keyword>
<comment type="caution">
    <text evidence="3">The sequence shown here is derived from an EMBL/GenBank/DDBJ whole genome shotgun (WGS) entry which is preliminary data.</text>
</comment>
<evidence type="ECO:0000313" key="3">
    <source>
        <dbReference type="EMBL" id="MFB9761611.1"/>
    </source>
</evidence>
<dbReference type="PANTHER" id="PTHR37806">
    <property type="entry name" value="LMO0724 PROTEIN"/>
    <property type="match status" value="1"/>
</dbReference>
<evidence type="ECO:0000259" key="2">
    <source>
        <dbReference type="Pfam" id="PF13529"/>
    </source>
</evidence>
<dbReference type="PANTHER" id="PTHR37806:SF1">
    <property type="entry name" value="PEPTIDASE C39-LIKE DOMAIN-CONTAINING PROTEIN"/>
    <property type="match status" value="1"/>
</dbReference>
<dbReference type="InterPro" id="IPR039564">
    <property type="entry name" value="Peptidase_C39-like"/>
</dbReference>
<feature type="transmembrane region" description="Helical" evidence="1">
    <location>
        <begin position="7"/>
        <end position="26"/>
    </location>
</feature>
<keyword evidence="1" id="KW-0472">Membrane</keyword>
<dbReference type="Pfam" id="PF13529">
    <property type="entry name" value="Peptidase_C39_2"/>
    <property type="match status" value="1"/>
</dbReference>
<evidence type="ECO:0000256" key="1">
    <source>
        <dbReference type="SAM" id="Phobius"/>
    </source>
</evidence>
<dbReference type="PIRSF" id="PIRSF032442">
    <property type="entry name" value="UCP032442"/>
    <property type="match status" value="1"/>
</dbReference>
<gene>
    <name evidence="3" type="ORF">ACFFMS_25565</name>
</gene>
<evidence type="ECO:0000313" key="4">
    <source>
        <dbReference type="Proteomes" id="UP001589609"/>
    </source>
</evidence>
<dbReference type="RefSeq" id="WP_379951757.1">
    <property type="nucleotide sequence ID" value="NZ_JBHMAF010000194.1"/>
</dbReference>
<accession>A0ABV5WLW0</accession>
<dbReference type="InterPro" id="IPR039563">
    <property type="entry name" value="Peptidase_C39_single_dom"/>
</dbReference>
<keyword evidence="1" id="KW-1133">Transmembrane helix</keyword>
<dbReference type="Gene3D" id="3.90.70.10">
    <property type="entry name" value="Cysteine proteinases"/>
    <property type="match status" value="1"/>
</dbReference>
<dbReference type="Proteomes" id="UP001589609">
    <property type="component" value="Unassembled WGS sequence"/>
</dbReference>
<reference evidence="3 4" key="1">
    <citation type="submission" date="2024-09" db="EMBL/GenBank/DDBJ databases">
        <authorList>
            <person name="Sun Q."/>
            <person name="Mori K."/>
        </authorList>
    </citation>
    <scope>NUCLEOTIDE SEQUENCE [LARGE SCALE GENOMIC DNA]</scope>
    <source>
        <strain evidence="3 4">JCM 11201</strain>
    </source>
</reference>
<protein>
    <submittedName>
        <fullName evidence="3">C39 family peptidase</fullName>
    </submittedName>
</protein>
<dbReference type="InterPro" id="IPR016997">
    <property type="entry name" value="UCP032442"/>
</dbReference>
<feature type="domain" description="Peptidase C39-like" evidence="2">
    <location>
        <begin position="88"/>
        <end position="248"/>
    </location>
</feature>